<evidence type="ECO:0000313" key="8">
    <source>
        <dbReference type="Proteomes" id="UP000187412"/>
    </source>
</evidence>
<dbReference type="EMBL" id="MPTB01000030">
    <property type="protein sequence ID" value="OMD44796.1"/>
    <property type="molecule type" value="Genomic_DNA"/>
</dbReference>
<organism evidence="7 8">
    <name type="scientific">Paenibacillus borealis</name>
    <dbReference type="NCBI Taxonomy" id="160799"/>
    <lineage>
        <taxon>Bacteria</taxon>
        <taxon>Bacillati</taxon>
        <taxon>Bacillota</taxon>
        <taxon>Bacilli</taxon>
        <taxon>Bacillales</taxon>
        <taxon>Paenibacillaceae</taxon>
        <taxon>Paenibacillus</taxon>
    </lineage>
</organism>
<feature type="domain" description="RNA polymerase sigma-70 region 2" evidence="5">
    <location>
        <begin position="1"/>
        <end position="67"/>
    </location>
</feature>
<dbReference type="Gene3D" id="1.10.10.10">
    <property type="entry name" value="Winged helix-like DNA-binding domain superfamily/Winged helix DNA-binding domain"/>
    <property type="match status" value="1"/>
</dbReference>
<dbReference type="InterPro" id="IPR007627">
    <property type="entry name" value="RNA_pol_sigma70_r2"/>
</dbReference>
<evidence type="ECO:0008006" key="9">
    <source>
        <dbReference type="Google" id="ProtNLM"/>
    </source>
</evidence>
<dbReference type="InterPro" id="IPR013249">
    <property type="entry name" value="RNA_pol_sigma70_r4_t2"/>
</dbReference>
<dbReference type="InterPro" id="IPR013325">
    <property type="entry name" value="RNA_pol_sigma_r2"/>
</dbReference>
<protein>
    <recommendedName>
        <fullName evidence="9">RNA polymerase subunit sigma-24</fullName>
    </recommendedName>
</protein>
<dbReference type="CDD" id="cd06171">
    <property type="entry name" value="Sigma70_r4"/>
    <property type="match status" value="1"/>
</dbReference>
<dbReference type="Proteomes" id="UP000187412">
    <property type="component" value="Unassembled WGS sequence"/>
</dbReference>
<accession>A0ABX3H318</accession>
<feature type="domain" description="RNA polymerase sigma factor 70 region 4 type 2" evidence="6">
    <location>
        <begin position="88"/>
        <end position="139"/>
    </location>
</feature>
<evidence type="ECO:0000256" key="4">
    <source>
        <dbReference type="ARBA" id="ARBA00023163"/>
    </source>
</evidence>
<dbReference type="PANTHER" id="PTHR43133">
    <property type="entry name" value="RNA POLYMERASE ECF-TYPE SIGMA FACTO"/>
    <property type="match status" value="1"/>
</dbReference>
<dbReference type="InterPro" id="IPR014284">
    <property type="entry name" value="RNA_pol_sigma-70_dom"/>
</dbReference>
<name>A0ABX3H318_PAEBO</name>
<dbReference type="InterPro" id="IPR039425">
    <property type="entry name" value="RNA_pol_sigma-70-like"/>
</dbReference>
<sequence length="149" mass="17762">MVRKHSDMVLRLALAYVRNMADAQDICQDVFIRLFQHHPEFADQDHERAWMIKVTINRCKDMLRSPWKRYISAMERPELPIPEKEDREVVSAVLKLPVKYRIVIHFYYFENYSTAEIAAMLQYKEGTVRTQLKRARERLKAVMGGMEDE</sequence>
<evidence type="ECO:0000259" key="6">
    <source>
        <dbReference type="Pfam" id="PF08281"/>
    </source>
</evidence>
<proteinExistence type="inferred from homology"/>
<dbReference type="Gene3D" id="1.10.1740.10">
    <property type="match status" value="1"/>
</dbReference>
<keyword evidence="4" id="KW-0804">Transcription</keyword>
<evidence type="ECO:0000313" key="7">
    <source>
        <dbReference type="EMBL" id="OMD44796.1"/>
    </source>
</evidence>
<evidence type="ECO:0000256" key="3">
    <source>
        <dbReference type="ARBA" id="ARBA00023082"/>
    </source>
</evidence>
<evidence type="ECO:0000256" key="1">
    <source>
        <dbReference type="ARBA" id="ARBA00010641"/>
    </source>
</evidence>
<dbReference type="InterPro" id="IPR036388">
    <property type="entry name" value="WH-like_DNA-bd_sf"/>
</dbReference>
<dbReference type="Pfam" id="PF04542">
    <property type="entry name" value="Sigma70_r2"/>
    <property type="match status" value="1"/>
</dbReference>
<dbReference type="NCBIfam" id="TIGR02937">
    <property type="entry name" value="sigma70-ECF"/>
    <property type="match status" value="1"/>
</dbReference>
<evidence type="ECO:0000259" key="5">
    <source>
        <dbReference type="Pfam" id="PF04542"/>
    </source>
</evidence>
<comment type="similarity">
    <text evidence="1">Belongs to the sigma-70 factor family. ECF subfamily.</text>
</comment>
<keyword evidence="8" id="KW-1185">Reference proteome</keyword>
<keyword evidence="3" id="KW-0731">Sigma factor</keyword>
<dbReference type="PANTHER" id="PTHR43133:SF60">
    <property type="entry name" value="RNA POLYMERASE SIGMA FACTOR SIGV"/>
    <property type="match status" value="1"/>
</dbReference>
<evidence type="ECO:0000256" key="2">
    <source>
        <dbReference type="ARBA" id="ARBA00023015"/>
    </source>
</evidence>
<dbReference type="InterPro" id="IPR013324">
    <property type="entry name" value="RNA_pol_sigma_r3/r4-like"/>
</dbReference>
<gene>
    <name evidence="7" type="ORF">BSK56_21740</name>
</gene>
<keyword evidence="2" id="KW-0805">Transcription regulation</keyword>
<dbReference type="SUPFAM" id="SSF88946">
    <property type="entry name" value="Sigma2 domain of RNA polymerase sigma factors"/>
    <property type="match status" value="1"/>
</dbReference>
<reference evidence="7 8" key="1">
    <citation type="submission" date="2016-10" db="EMBL/GenBank/DDBJ databases">
        <title>Paenibacillus species isolates.</title>
        <authorList>
            <person name="Beno S.M."/>
        </authorList>
    </citation>
    <scope>NUCLEOTIDE SEQUENCE [LARGE SCALE GENOMIC DNA]</scope>
    <source>
        <strain evidence="7 8">FSL H7-0744</strain>
    </source>
</reference>
<dbReference type="SUPFAM" id="SSF88659">
    <property type="entry name" value="Sigma3 and sigma4 domains of RNA polymerase sigma factors"/>
    <property type="match status" value="1"/>
</dbReference>
<dbReference type="Pfam" id="PF08281">
    <property type="entry name" value="Sigma70_r4_2"/>
    <property type="match status" value="1"/>
</dbReference>
<comment type="caution">
    <text evidence="7">The sequence shown here is derived from an EMBL/GenBank/DDBJ whole genome shotgun (WGS) entry which is preliminary data.</text>
</comment>